<gene>
    <name evidence="1" type="ORF">CLLU_18030</name>
</gene>
<comment type="caution">
    <text evidence="1">The sequence shown here is derived from an EMBL/GenBank/DDBJ whole genome shotgun (WGS) entry which is preliminary data.</text>
</comment>
<dbReference type="RefSeq" id="WP_106009404.1">
    <property type="nucleotide sequence ID" value="NZ_PVXP01000021.1"/>
</dbReference>
<dbReference type="Gene3D" id="1.20.1440.60">
    <property type="entry name" value="23S rRNA-intervening sequence"/>
    <property type="match status" value="1"/>
</dbReference>
<dbReference type="NCBIfam" id="TIGR02436">
    <property type="entry name" value="four helix bundle protein"/>
    <property type="match status" value="1"/>
</dbReference>
<keyword evidence="2" id="KW-1185">Reference proteome</keyword>
<dbReference type="EMBL" id="PVXP01000021">
    <property type="protein sequence ID" value="PRR85247.1"/>
    <property type="molecule type" value="Genomic_DNA"/>
</dbReference>
<dbReference type="AlphaFoldDB" id="A0A2T0BMZ8"/>
<dbReference type="Pfam" id="PF05635">
    <property type="entry name" value="23S_rRNA_IVP"/>
    <property type="match status" value="1"/>
</dbReference>
<sequence length="118" mass="13495">MKESLVYNKAFKFSVSIVELYKYLSQEKREYVLSKQLLRSGTSIGANVKEAVQASSKRDFLMKMNIALKEASETDYWLELLKATGYINVKASESIVNDCKELNKMLASIVKTTKEKLR</sequence>
<reference evidence="1 2" key="1">
    <citation type="submission" date="2018-03" db="EMBL/GenBank/DDBJ databases">
        <title>Genome sequence of Clostridium luticellarii DSM 29923.</title>
        <authorList>
            <person name="Poehlein A."/>
            <person name="Daniel R."/>
        </authorList>
    </citation>
    <scope>NUCLEOTIDE SEQUENCE [LARGE SCALE GENOMIC DNA]</scope>
    <source>
        <strain evidence="1 2">DSM 29923</strain>
    </source>
</reference>
<name>A0A2T0BMZ8_9CLOT</name>
<evidence type="ECO:0008006" key="3">
    <source>
        <dbReference type="Google" id="ProtNLM"/>
    </source>
</evidence>
<proteinExistence type="predicted"/>
<dbReference type="PIRSF" id="PIRSF035652">
    <property type="entry name" value="CHP02436"/>
    <property type="match status" value="1"/>
</dbReference>
<evidence type="ECO:0000313" key="2">
    <source>
        <dbReference type="Proteomes" id="UP000237798"/>
    </source>
</evidence>
<accession>A0A2T0BMZ8</accession>
<dbReference type="OrthoDB" id="285993at2"/>
<organism evidence="1 2">
    <name type="scientific">Clostridium luticellarii</name>
    <dbReference type="NCBI Taxonomy" id="1691940"/>
    <lineage>
        <taxon>Bacteria</taxon>
        <taxon>Bacillati</taxon>
        <taxon>Bacillota</taxon>
        <taxon>Clostridia</taxon>
        <taxon>Eubacteriales</taxon>
        <taxon>Clostridiaceae</taxon>
        <taxon>Clostridium</taxon>
    </lineage>
</organism>
<protein>
    <recommendedName>
        <fullName evidence="3">Four helix bundle protein</fullName>
    </recommendedName>
</protein>
<dbReference type="PANTHER" id="PTHR38471:SF2">
    <property type="entry name" value="FOUR HELIX BUNDLE PROTEIN"/>
    <property type="match status" value="1"/>
</dbReference>
<dbReference type="PANTHER" id="PTHR38471">
    <property type="entry name" value="FOUR HELIX BUNDLE PROTEIN"/>
    <property type="match status" value="1"/>
</dbReference>
<dbReference type="Proteomes" id="UP000237798">
    <property type="component" value="Unassembled WGS sequence"/>
</dbReference>
<dbReference type="InterPro" id="IPR012657">
    <property type="entry name" value="23S_rRNA-intervening_sequence"/>
</dbReference>
<dbReference type="SUPFAM" id="SSF158446">
    <property type="entry name" value="IVS-encoded protein-like"/>
    <property type="match status" value="1"/>
</dbReference>
<evidence type="ECO:0000313" key="1">
    <source>
        <dbReference type="EMBL" id="PRR85247.1"/>
    </source>
</evidence>
<dbReference type="InterPro" id="IPR036583">
    <property type="entry name" value="23S_rRNA_IVS_sf"/>
</dbReference>